<comment type="caution">
    <text evidence="5">Lacks conserved residue(s) required for the propagation of feature annotation.</text>
</comment>
<evidence type="ECO:0000256" key="2">
    <source>
        <dbReference type="ARBA" id="ARBA00022670"/>
    </source>
</evidence>
<dbReference type="PANTHER" id="PTHR43806:SF11">
    <property type="entry name" value="CEREVISIN-RELATED"/>
    <property type="match status" value="1"/>
</dbReference>
<evidence type="ECO:0000256" key="1">
    <source>
        <dbReference type="ARBA" id="ARBA00011073"/>
    </source>
</evidence>
<evidence type="ECO:0000256" key="6">
    <source>
        <dbReference type="SAM" id="MobiDB-lite"/>
    </source>
</evidence>
<keyword evidence="2" id="KW-0645">Protease</keyword>
<dbReference type="PROSITE" id="PS00138">
    <property type="entry name" value="SUBTILASE_SER"/>
    <property type="match status" value="1"/>
</dbReference>
<keyword evidence="9" id="KW-1185">Reference proteome</keyword>
<feature type="region of interest" description="Disordered" evidence="6">
    <location>
        <begin position="125"/>
        <end position="144"/>
    </location>
</feature>
<reference evidence="8 9" key="1">
    <citation type="submission" date="2021-01" db="EMBL/GenBank/DDBJ databases">
        <title>WGS of actinomycetes isolated from Thailand.</title>
        <authorList>
            <person name="Thawai C."/>
        </authorList>
    </citation>
    <scope>NUCLEOTIDE SEQUENCE [LARGE SCALE GENOMIC DNA]</scope>
    <source>
        <strain evidence="8 9">CH5-8</strain>
    </source>
</reference>
<gene>
    <name evidence="8" type="ORF">JK361_30475</name>
</gene>
<organism evidence="8 9">
    <name type="scientific">Streptomyces musisoli</name>
    <dbReference type="NCBI Taxonomy" id="2802280"/>
    <lineage>
        <taxon>Bacteria</taxon>
        <taxon>Bacillati</taxon>
        <taxon>Actinomycetota</taxon>
        <taxon>Actinomycetes</taxon>
        <taxon>Kitasatosporales</taxon>
        <taxon>Streptomycetaceae</taxon>
        <taxon>Streptomyces</taxon>
    </lineage>
</organism>
<evidence type="ECO:0000256" key="4">
    <source>
        <dbReference type="ARBA" id="ARBA00022825"/>
    </source>
</evidence>
<dbReference type="Gene3D" id="3.40.50.200">
    <property type="entry name" value="Peptidase S8/S53 domain"/>
    <property type="match status" value="1"/>
</dbReference>
<dbReference type="PROSITE" id="PS51892">
    <property type="entry name" value="SUBTILASE"/>
    <property type="match status" value="1"/>
</dbReference>
<dbReference type="InterPro" id="IPR050131">
    <property type="entry name" value="Peptidase_S8_subtilisin-like"/>
</dbReference>
<dbReference type="InterPro" id="IPR000209">
    <property type="entry name" value="Peptidase_S8/S53_dom"/>
</dbReference>
<comment type="caution">
    <text evidence="8">The sequence shown here is derived from an EMBL/GenBank/DDBJ whole genome shotgun (WGS) entry which is preliminary data.</text>
</comment>
<dbReference type="SUPFAM" id="SSF52743">
    <property type="entry name" value="Subtilisin-like"/>
    <property type="match status" value="1"/>
</dbReference>
<keyword evidence="4" id="KW-0720">Serine protease</keyword>
<keyword evidence="3" id="KW-0378">Hydrolase</keyword>
<dbReference type="Pfam" id="PF00082">
    <property type="entry name" value="Peptidase_S8"/>
    <property type="match status" value="1"/>
</dbReference>
<feature type="region of interest" description="Disordered" evidence="6">
    <location>
        <begin position="1"/>
        <end position="20"/>
    </location>
</feature>
<evidence type="ECO:0000256" key="5">
    <source>
        <dbReference type="PROSITE-ProRule" id="PRU01240"/>
    </source>
</evidence>
<dbReference type="EMBL" id="JAERRH010000015">
    <property type="protein sequence ID" value="MBL1108860.1"/>
    <property type="molecule type" value="Genomic_DNA"/>
</dbReference>
<feature type="region of interest" description="Disordered" evidence="6">
    <location>
        <begin position="26"/>
        <end position="58"/>
    </location>
</feature>
<evidence type="ECO:0000313" key="9">
    <source>
        <dbReference type="Proteomes" id="UP000621386"/>
    </source>
</evidence>
<name>A0ABS1P901_9ACTN</name>
<accession>A0ABS1P901</accession>
<dbReference type="InterPro" id="IPR023828">
    <property type="entry name" value="Peptidase_S8_Ser-AS"/>
</dbReference>
<dbReference type="InterPro" id="IPR036852">
    <property type="entry name" value="Peptidase_S8/S53_dom_sf"/>
</dbReference>
<dbReference type="PANTHER" id="PTHR43806">
    <property type="entry name" value="PEPTIDASE S8"/>
    <property type="match status" value="1"/>
</dbReference>
<sequence length="144" mass="14770">MAAAAIPPIPDREDSGSATPRAVRYENRAAMQGTRRSSSNYGPCTDLSAPGTSVTSAWNTGDTATDTISGTSLAAPHVAGAAALWLSAHPTATPGDVRAALIDSATAGKIKDAHAHVPPLATYPAAPRLLPSPRPSRSTTTWSW</sequence>
<comment type="similarity">
    <text evidence="1 5">Belongs to the peptidase S8 family.</text>
</comment>
<feature type="domain" description="Peptidase S8/S53" evidence="7">
    <location>
        <begin position="30"/>
        <end position="108"/>
    </location>
</feature>
<dbReference type="Proteomes" id="UP000621386">
    <property type="component" value="Unassembled WGS sequence"/>
</dbReference>
<evidence type="ECO:0000256" key="3">
    <source>
        <dbReference type="ARBA" id="ARBA00022801"/>
    </source>
</evidence>
<evidence type="ECO:0000259" key="7">
    <source>
        <dbReference type="Pfam" id="PF00082"/>
    </source>
</evidence>
<evidence type="ECO:0000313" key="8">
    <source>
        <dbReference type="EMBL" id="MBL1108860.1"/>
    </source>
</evidence>
<protein>
    <submittedName>
        <fullName evidence="8">S8 family serine peptidase</fullName>
    </submittedName>
</protein>
<proteinExistence type="inferred from homology"/>